<comment type="similarity">
    <text evidence="2">Belongs to the GARNL3 family.</text>
</comment>
<evidence type="ECO:0000259" key="5">
    <source>
        <dbReference type="PROSITE" id="PS50219"/>
    </source>
</evidence>
<dbReference type="GO" id="GO:0005096">
    <property type="term" value="F:GTPase activator activity"/>
    <property type="evidence" value="ECO:0007669"/>
    <property type="project" value="UniProtKB-KW"/>
</dbReference>
<dbReference type="GO" id="GO:0051056">
    <property type="term" value="P:regulation of small GTPase mediated signal transduction"/>
    <property type="evidence" value="ECO:0007669"/>
    <property type="project" value="InterPro"/>
</dbReference>
<reference evidence="6" key="2">
    <citation type="submission" date="2020-11" db="EMBL/GenBank/DDBJ databases">
        <authorList>
            <person name="McCartney M.A."/>
            <person name="Auch B."/>
            <person name="Kono T."/>
            <person name="Mallez S."/>
            <person name="Becker A."/>
            <person name="Gohl D.M."/>
            <person name="Silverstein K.A.T."/>
            <person name="Koren S."/>
            <person name="Bechman K.B."/>
            <person name="Herman A."/>
            <person name="Abrahante J.E."/>
            <person name="Garbe J."/>
        </authorList>
    </citation>
    <scope>NUCLEOTIDE SEQUENCE</scope>
    <source>
        <strain evidence="6">Duluth1</strain>
        <tissue evidence="6">Whole animal</tissue>
    </source>
</reference>
<dbReference type="FunFam" id="3.40.50.11210:FF:000006">
    <property type="entry name" value="GTPase-activating Rap/Ran-GAP domain-like protein 3 isoform X1"/>
    <property type="match status" value="1"/>
</dbReference>
<accession>A0A9D4JEC3</accession>
<keyword evidence="7" id="KW-1185">Reference proteome</keyword>
<dbReference type="InterPro" id="IPR050989">
    <property type="entry name" value="Rap1_Ran_GAP"/>
</dbReference>
<name>A0A9D4JEC3_DREPO</name>
<dbReference type="PANTHER" id="PTHR15711">
    <property type="entry name" value="RAP GTPASE-ACTIVATING PROTEIN"/>
    <property type="match status" value="1"/>
</dbReference>
<keyword evidence="1" id="KW-0343">GTPase activation</keyword>
<dbReference type="InterPro" id="IPR035974">
    <property type="entry name" value="Rap/Ran-GAP_sf"/>
</dbReference>
<dbReference type="PROSITE" id="PS50219">
    <property type="entry name" value="CNH"/>
    <property type="match status" value="1"/>
</dbReference>
<dbReference type="AlphaFoldDB" id="A0A9D4JEC3"/>
<dbReference type="Pfam" id="PF02145">
    <property type="entry name" value="Rap_GAP"/>
    <property type="match status" value="1"/>
</dbReference>
<dbReference type="SMART" id="SM00036">
    <property type="entry name" value="CNH"/>
    <property type="match status" value="1"/>
</dbReference>
<dbReference type="SUPFAM" id="SSF111347">
    <property type="entry name" value="Rap/Ran-GAP"/>
    <property type="match status" value="1"/>
</dbReference>
<evidence type="ECO:0000256" key="3">
    <source>
        <dbReference type="ARBA" id="ARBA00069072"/>
    </source>
</evidence>
<dbReference type="Gene3D" id="3.40.50.11210">
    <property type="entry name" value="Rap/Ran-GAP"/>
    <property type="match status" value="1"/>
</dbReference>
<dbReference type="Proteomes" id="UP000828390">
    <property type="component" value="Unassembled WGS sequence"/>
</dbReference>
<evidence type="ECO:0000259" key="4">
    <source>
        <dbReference type="PROSITE" id="PS50085"/>
    </source>
</evidence>
<dbReference type="Pfam" id="PF00780">
    <property type="entry name" value="CNH"/>
    <property type="match status" value="1"/>
</dbReference>
<protein>
    <recommendedName>
        <fullName evidence="3">GTPase-activating Rap/Ran-GAP domain-like protein 3</fullName>
    </recommendedName>
</protein>
<feature type="domain" description="CNH" evidence="5">
    <location>
        <begin position="514"/>
        <end position="819"/>
    </location>
</feature>
<proteinExistence type="inferred from homology"/>
<dbReference type="InterPro" id="IPR001180">
    <property type="entry name" value="CNH_dom"/>
</dbReference>
<dbReference type="PANTHER" id="PTHR15711:SF62">
    <property type="entry name" value="GTPASE-ACTIVATING RAP_RAN-GAP DOMAIN-LIKE PROTEIN 3"/>
    <property type="match status" value="1"/>
</dbReference>
<dbReference type="PROSITE" id="PS50085">
    <property type="entry name" value="RAPGAP"/>
    <property type="match status" value="1"/>
</dbReference>
<sequence>MRRRIIVSSGSTLFAMSFFQDAIGINGLGCSSTILRQLFNGQVGVFKYKQGSTSYCSPASDLTSRRGVFSRRHYGSVELLNSSDNDSPLNAGRFRVETGERSFEEPGSPLNSPIHLENPEFQTRWYFKYFLGKLHQNYVYIDTEKDVYVLSVVVTDTNNHNVPQYRAILWTKTGAKKICLPYNPSKPQTVKGILGHLDMDRVEKGPKEIFNPEIQKEILVLEEQEGSVNFKFGVLYAKEGQSSDDDFFSNETGSDQFERFLKLLGDRIKLKGWDKFKAGLDVKANTTGAETVYTVYEGHEIMFHVSTMLPYSTDNKQQVERKRHIGNDIVNIIFWDGDPNCIPSFKPGMMKTRFTHIFAVVTYNPETLRYRLSVFSQESVPLFGPPLPTPPEFFDAEEFRDFLLVKLMNGEKAAVNNPMFTQKRERTLEMLIKNLYLDYMPEHNMLNRRAFSDVIQDANTSRRKEDARRAEFVRIGQTLKLKTIREGNAPTSLISTGLLKTQPWEPQHYHSDFSHPIIASDSWGDRLVIATELGTFVLEEDLPMRLMFDKSVCVRQISVVEAHGLLILRKDKGKDGKICVFRLIDFEAESSEVCARTKTDCREHKIEKTKGCHLYALSRPGSSHLRMVVAVGRKLLLFTWKHSAEWLVWCCPTVELDCVVDGFTFVRELECFEPAQIVTLIDGTKGVHDGVKQDNQICIGYKHQYDLINEKNGDTLQLFQIDTNKNVTLVSAIDIYEDEEAELLLSYNYASHFQKLKEEVFNDFDIHWNSEPVHIVCAFPYVMAFTADTIEIRLIVNGNLVNTMTMPDLTLISSKYDIYFASSAFPSPSQRDRLAADGLDICSTPPPSPSFKFPPSPN</sequence>
<evidence type="ECO:0000313" key="6">
    <source>
        <dbReference type="EMBL" id="KAH3808655.1"/>
    </source>
</evidence>
<evidence type="ECO:0000256" key="2">
    <source>
        <dbReference type="ARBA" id="ARBA00060925"/>
    </source>
</evidence>
<evidence type="ECO:0000256" key="1">
    <source>
        <dbReference type="ARBA" id="ARBA00022468"/>
    </source>
</evidence>
<dbReference type="EMBL" id="JAIWYP010000006">
    <property type="protein sequence ID" value="KAH3808655.1"/>
    <property type="molecule type" value="Genomic_DNA"/>
</dbReference>
<dbReference type="InterPro" id="IPR000331">
    <property type="entry name" value="Rap/Ran_GAP_dom"/>
</dbReference>
<feature type="non-terminal residue" evidence="6">
    <location>
        <position position="858"/>
    </location>
</feature>
<comment type="caution">
    <text evidence="6">The sequence shown here is derived from an EMBL/GenBank/DDBJ whole genome shotgun (WGS) entry which is preliminary data.</text>
</comment>
<organism evidence="6 7">
    <name type="scientific">Dreissena polymorpha</name>
    <name type="common">Zebra mussel</name>
    <name type="synonym">Mytilus polymorpha</name>
    <dbReference type="NCBI Taxonomy" id="45954"/>
    <lineage>
        <taxon>Eukaryota</taxon>
        <taxon>Metazoa</taxon>
        <taxon>Spiralia</taxon>
        <taxon>Lophotrochozoa</taxon>
        <taxon>Mollusca</taxon>
        <taxon>Bivalvia</taxon>
        <taxon>Autobranchia</taxon>
        <taxon>Heteroconchia</taxon>
        <taxon>Euheterodonta</taxon>
        <taxon>Imparidentia</taxon>
        <taxon>Neoheterodontei</taxon>
        <taxon>Myida</taxon>
        <taxon>Dreissenoidea</taxon>
        <taxon>Dreissenidae</taxon>
        <taxon>Dreissena</taxon>
    </lineage>
</organism>
<gene>
    <name evidence="6" type="ORF">DPMN_137012</name>
</gene>
<evidence type="ECO:0000313" key="7">
    <source>
        <dbReference type="Proteomes" id="UP000828390"/>
    </source>
</evidence>
<feature type="domain" description="Rap-GAP" evidence="4">
    <location>
        <begin position="218"/>
        <end position="435"/>
    </location>
</feature>
<reference evidence="6" key="1">
    <citation type="journal article" date="2019" name="bioRxiv">
        <title>The Genome of the Zebra Mussel, Dreissena polymorpha: A Resource for Invasive Species Research.</title>
        <authorList>
            <person name="McCartney M.A."/>
            <person name="Auch B."/>
            <person name="Kono T."/>
            <person name="Mallez S."/>
            <person name="Zhang Y."/>
            <person name="Obille A."/>
            <person name="Becker A."/>
            <person name="Abrahante J.E."/>
            <person name="Garbe J."/>
            <person name="Badalamenti J.P."/>
            <person name="Herman A."/>
            <person name="Mangelson H."/>
            <person name="Liachko I."/>
            <person name="Sullivan S."/>
            <person name="Sone E.D."/>
            <person name="Koren S."/>
            <person name="Silverstein K.A.T."/>
            <person name="Beckman K.B."/>
            <person name="Gohl D.M."/>
        </authorList>
    </citation>
    <scope>NUCLEOTIDE SEQUENCE</scope>
    <source>
        <strain evidence="6">Duluth1</strain>
        <tissue evidence="6">Whole animal</tissue>
    </source>
</reference>